<name>A0A9P7UCN9_9PEZI</name>
<evidence type="ECO:0000313" key="2">
    <source>
        <dbReference type="Proteomes" id="UP000699042"/>
    </source>
</evidence>
<keyword evidence="2" id="KW-1185">Reference proteome</keyword>
<reference evidence="1" key="1">
    <citation type="submission" date="2021-05" db="EMBL/GenBank/DDBJ databases">
        <title>Comparative genomics of three Colletotrichum scovillei strains and genetic complementation revealed genes involved fungal growth and virulence on chili pepper.</title>
        <authorList>
            <person name="Hsieh D.-K."/>
            <person name="Chuang S.-C."/>
            <person name="Chen C.-Y."/>
            <person name="Chao Y.-T."/>
            <person name="Lu M.-Y.J."/>
            <person name="Lee M.-H."/>
            <person name="Shih M.-C."/>
        </authorList>
    </citation>
    <scope>NUCLEOTIDE SEQUENCE</scope>
    <source>
        <strain evidence="1">Coll-153</strain>
    </source>
</reference>
<organism evidence="1 2">
    <name type="scientific">Colletotrichum scovillei</name>
    <dbReference type="NCBI Taxonomy" id="1209932"/>
    <lineage>
        <taxon>Eukaryota</taxon>
        <taxon>Fungi</taxon>
        <taxon>Dikarya</taxon>
        <taxon>Ascomycota</taxon>
        <taxon>Pezizomycotina</taxon>
        <taxon>Sordariomycetes</taxon>
        <taxon>Hypocreomycetidae</taxon>
        <taxon>Glomerellales</taxon>
        <taxon>Glomerellaceae</taxon>
        <taxon>Colletotrichum</taxon>
        <taxon>Colletotrichum acutatum species complex</taxon>
    </lineage>
</organism>
<comment type="caution">
    <text evidence="1">The sequence shown here is derived from an EMBL/GenBank/DDBJ whole genome shotgun (WGS) entry which is preliminary data.</text>
</comment>
<dbReference type="AlphaFoldDB" id="A0A9P7UCN9"/>
<proteinExistence type="predicted"/>
<sequence length="34" mass="3854">MPLLPKGRQSEMPEGGWLAGWPRQLARISKPTYT</sequence>
<dbReference type="EMBL" id="JAESDN010000005">
    <property type="protein sequence ID" value="KAG7050286.1"/>
    <property type="molecule type" value="Genomic_DNA"/>
</dbReference>
<evidence type="ECO:0000313" key="1">
    <source>
        <dbReference type="EMBL" id="KAG7050286.1"/>
    </source>
</evidence>
<protein>
    <submittedName>
        <fullName evidence="1">Uncharacterized protein</fullName>
    </submittedName>
</protein>
<accession>A0A9P7UCN9</accession>
<dbReference type="Proteomes" id="UP000699042">
    <property type="component" value="Unassembled WGS sequence"/>
</dbReference>
<gene>
    <name evidence="1" type="ORF">JMJ77_013038</name>
</gene>